<dbReference type="InterPro" id="IPR043128">
    <property type="entry name" value="Rev_trsase/Diguanyl_cyclase"/>
</dbReference>
<name>A0A151UH03_CAJCA</name>
<protein>
    <submittedName>
        <fullName evidence="3">Retrovirus-related Pol polyprotein from transposon 17.6</fullName>
    </submittedName>
</protein>
<feature type="non-terminal residue" evidence="3">
    <location>
        <position position="399"/>
    </location>
</feature>
<dbReference type="InterPro" id="IPR041577">
    <property type="entry name" value="RT_RNaseH_2"/>
</dbReference>
<keyword evidence="4" id="KW-1185">Reference proteome</keyword>
<proteinExistence type="predicted"/>
<dbReference type="Gene3D" id="3.30.420.10">
    <property type="entry name" value="Ribonuclease H-like superfamily/Ribonuclease H"/>
    <property type="match status" value="1"/>
</dbReference>
<dbReference type="Pfam" id="PF17921">
    <property type="entry name" value="Integrase_H2C2"/>
    <property type="match status" value="1"/>
</dbReference>
<sequence>RIASLARFLPRMADKSRPIMTLLKKASKFQWTDEYESAFQEFKTTLATPPLLAKPDPHLDLIIYIAVSDEVISTVLVQEKEEKIPIYFLNRVLQEAETRYQLLEQTVLALVQTSQRLRHYFQSHKIVVRIDNPIAKVLRKPELAGQMVTWSVELSQFDIRFEAWGPIKAQSMVNFLNEFHPDNTPKVVAWTLHVDGSSNQQGSGTGIILEGPGQMLVEQLIRFGFKTSNNQAEYEALLAVGDLPADPLEARKVRTKAARYTLIVGDLYKRVVPASLLKCLTPEQAQYVIREIHEGICGTHSGARTMAAKILQDGYYWPIVTSDFARLIQQCQSCLHIKHKLTYMEHPQTNRQAEEANKVILREIKKSLRKAKGAWPDQLPEILWAYRCTPQSTTRETPF</sequence>
<dbReference type="PANTHER" id="PTHR48475:SF2">
    <property type="entry name" value="RIBONUCLEASE H"/>
    <property type="match status" value="1"/>
</dbReference>
<dbReference type="PANTHER" id="PTHR48475">
    <property type="entry name" value="RIBONUCLEASE H"/>
    <property type="match status" value="1"/>
</dbReference>
<evidence type="ECO:0000259" key="2">
    <source>
        <dbReference type="Pfam" id="PF17921"/>
    </source>
</evidence>
<dbReference type="InterPro" id="IPR012337">
    <property type="entry name" value="RNaseH-like_sf"/>
</dbReference>
<dbReference type="AlphaFoldDB" id="A0A151UH03"/>
<dbReference type="InterPro" id="IPR041588">
    <property type="entry name" value="Integrase_H2C2"/>
</dbReference>
<dbReference type="Pfam" id="PF17919">
    <property type="entry name" value="RT_RNaseH_2"/>
    <property type="match status" value="1"/>
</dbReference>
<evidence type="ECO:0000313" key="3">
    <source>
        <dbReference type="EMBL" id="KYP78559.1"/>
    </source>
</evidence>
<dbReference type="InterPro" id="IPR043502">
    <property type="entry name" value="DNA/RNA_pol_sf"/>
</dbReference>
<accession>A0A151UH03</accession>
<feature type="domain" description="Integrase zinc-binding" evidence="2">
    <location>
        <begin position="283"/>
        <end position="339"/>
    </location>
</feature>
<dbReference type="Gene3D" id="1.10.340.70">
    <property type="match status" value="1"/>
</dbReference>
<reference evidence="3" key="1">
    <citation type="journal article" date="2012" name="Nat. Biotechnol.">
        <title>Draft genome sequence of pigeonpea (Cajanus cajan), an orphan legume crop of resource-poor farmers.</title>
        <authorList>
            <person name="Varshney R.K."/>
            <person name="Chen W."/>
            <person name="Li Y."/>
            <person name="Bharti A.K."/>
            <person name="Saxena R.K."/>
            <person name="Schlueter J.A."/>
            <person name="Donoghue M.T."/>
            <person name="Azam S."/>
            <person name="Fan G."/>
            <person name="Whaley A.M."/>
            <person name="Farmer A.D."/>
            <person name="Sheridan J."/>
            <person name="Iwata A."/>
            <person name="Tuteja R."/>
            <person name="Penmetsa R.V."/>
            <person name="Wu W."/>
            <person name="Upadhyaya H.D."/>
            <person name="Yang S.P."/>
            <person name="Shah T."/>
            <person name="Saxena K.B."/>
            <person name="Michael T."/>
            <person name="McCombie W.R."/>
            <person name="Yang B."/>
            <person name="Zhang G."/>
            <person name="Yang H."/>
            <person name="Wang J."/>
            <person name="Spillane C."/>
            <person name="Cook D.R."/>
            <person name="May G.D."/>
            <person name="Xu X."/>
            <person name="Jackson S.A."/>
        </authorList>
    </citation>
    <scope>NUCLEOTIDE SEQUENCE [LARGE SCALE GENOMIC DNA]</scope>
</reference>
<dbReference type="Gene3D" id="3.30.70.270">
    <property type="match status" value="1"/>
</dbReference>
<dbReference type="SUPFAM" id="SSF56672">
    <property type="entry name" value="DNA/RNA polymerases"/>
    <property type="match status" value="1"/>
</dbReference>
<dbReference type="GO" id="GO:0003676">
    <property type="term" value="F:nucleic acid binding"/>
    <property type="evidence" value="ECO:0007669"/>
    <property type="project" value="InterPro"/>
</dbReference>
<dbReference type="Gramene" id="C.cajan_47956.t">
    <property type="protein sequence ID" value="C.cajan_47956.t"/>
    <property type="gene ID" value="C.cajan_47956"/>
</dbReference>
<dbReference type="Proteomes" id="UP000075243">
    <property type="component" value="Unassembled WGS sequence"/>
</dbReference>
<dbReference type="EMBL" id="AGCT01054441">
    <property type="protein sequence ID" value="KYP78559.1"/>
    <property type="molecule type" value="Genomic_DNA"/>
</dbReference>
<gene>
    <name evidence="3" type="ORF">KK1_049193</name>
</gene>
<comment type="caution">
    <text evidence="3">The sequence shown here is derived from an EMBL/GenBank/DDBJ whole genome shotgun (WGS) entry which is preliminary data.</text>
</comment>
<organism evidence="3 4">
    <name type="scientific">Cajanus cajan</name>
    <name type="common">Pigeon pea</name>
    <name type="synonym">Cajanus indicus</name>
    <dbReference type="NCBI Taxonomy" id="3821"/>
    <lineage>
        <taxon>Eukaryota</taxon>
        <taxon>Viridiplantae</taxon>
        <taxon>Streptophyta</taxon>
        <taxon>Embryophyta</taxon>
        <taxon>Tracheophyta</taxon>
        <taxon>Spermatophyta</taxon>
        <taxon>Magnoliopsida</taxon>
        <taxon>eudicotyledons</taxon>
        <taxon>Gunneridae</taxon>
        <taxon>Pentapetalae</taxon>
        <taxon>rosids</taxon>
        <taxon>fabids</taxon>
        <taxon>Fabales</taxon>
        <taxon>Fabaceae</taxon>
        <taxon>Papilionoideae</taxon>
        <taxon>50 kb inversion clade</taxon>
        <taxon>NPAAA clade</taxon>
        <taxon>indigoferoid/millettioid clade</taxon>
        <taxon>Phaseoleae</taxon>
        <taxon>Cajanus</taxon>
    </lineage>
</organism>
<dbReference type="SUPFAM" id="SSF53098">
    <property type="entry name" value="Ribonuclease H-like"/>
    <property type="match status" value="2"/>
</dbReference>
<evidence type="ECO:0000313" key="4">
    <source>
        <dbReference type="Proteomes" id="UP000075243"/>
    </source>
</evidence>
<feature type="domain" description="Reverse transcriptase/retrotransposon-derived protein RNase H-like" evidence="1">
    <location>
        <begin position="31"/>
        <end position="128"/>
    </location>
</feature>
<evidence type="ECO:0000259" key="1">
    <source>
        <dbReference type="Pfam" id="PF17919"/>
    </source>
</evidence>
<dbReference type="InterPro" id="IPR036397">
    <property type="entry name" value="RNaseH_sf"/>
</dbReference>